<evidence type="ECO:0000313" key="1">
    <source>
        <dbReference type="EMBL" id="MPN35479.1"/>
    </source>
</evidence>
<comment type="caution">
    <text evidence="1">The sequence shown here is derived from an EMBL/GenBank/DDBJ whole genome shotgun (WGS) entry which is preliminary data.</text>
</comment>
<protein>
    <submittedName>
        <fullName evidence="1">Uncharacterized protein</fullName>
    </submittedName>
</protein>
<dbReference type="AlphaFoldDB" id="A0A645HBH6"/>
<proteinExistence type="predicted"/>
<name>A0A645HBH6_9ZZZZ</name>
<gene>
    <name evidence="1" type="ORF">SDC9_182977</name>
</gene>
<dbReference type="EMBL" id="VSSQ01089093">
    <property type="protein sequence ID" value="MPN35479.1"/>
    <property type="molecule type" value="Genomic_DNA"/>
</dbReference>
<sequence length="65" mass="7263">MRNAGDELVRREPRREIDGLSVDRTRHELGCDGDAVVALRAFVEPADIGIRQQVSARSDVGEVFR</sequence>
<accession>A0A645HBH6</accession>
<reference evidence="1" key="1">
    <citation type="submission" date="2019-08" db="EMBL/GenBank/DDBJ databases">
        <authorList>
            <person name="Kucharzyk K."/>
            <person name="Murdoch R.W."/>
            <person name="Higgins S."/>
            <person name="Loffler F."/>
        </authorList>
    </citation>
    <scope>NUCLEOTIDE SEQUENCE</scope>
</reference>
<organism evidence="1">
    <name type="scientific">bioreactor metagenome</name>
    <dbReference type="NCBI Taxonomy" id="1076179"/>
    <lineage>
        <taxon>unclassified sequences</taxon>
        <taxon>metagenomes</taxon>
        <taxon>ecological metagenomes</taxon>
    </lineage>
</organism>